<gene>
    <name evidence="2" type="ORF">AcdelDRAFT_0025</name>
</gene>
<sequence length="247" mass="27949">MVAPVRNAMEEATAAMRRTGELRGHSPPRSIENRITCTKVMRILNSPLMNQSDHILELARHRRVLRAADVREHGWSPQLLIRLHQAGKLQRFARGLYGLPDAEVTEHQTLIEVCQRVPKAVLCLLSALQFHEIGTQLPHEVWIALPEATQTPALSYPTLRITRLRGAAYNEGIQTVTDHGAPIRVYSAAKTVTDCFKFRNKIGLDVALEALKDAWRSRKVTMPELSHFAKTNRVERVMQPYLEAVTQ</sequence>
<protein>
    <recommendedName>
        <fullName evidence="1">AbiEi antitoxin N-terminal domain-containing protein</fullName>
    </recommendedName>
</protein>
<organism evidence="2 3">
    <name type="scientific">Acidovorax delafieldii 2AN</name>
    <dbReference type="NCBI Taxonomy" id="573060"/>
    <lineage>
        <taxon>Bacteria</taxon>
        <taxon>Pseudomonadati</taxon>
        <taxon>Pseudomonadota</taxon>
        <taxon>Betaproteobacteria</taxon>
        <taxon>Burkholderiales</taxon>
        <taxon>Comamonadaceae</taxon>
        <taxon>Acidovorax</taxon>
    </lineage>
</organism>
<dbReference type="AlphaFoldDB" id="C5SZE5"/>
<dbReference type="EMBL" id="ACQT01000001">
    <property type="protein sequence ID" value="EER62341.1"/>
    <property type="molecule type" value="Genomic_DNA"/>
</dbReference>
<evidence type="ECO:0000313" key="3">
    <source>
        <dbReference type="Proteomes" id="UP000003856"/>
    </source>
</evidence>
<keyword evidence="3" id="KW-1185">Reference proteome</keyword>
<evidence type="ECO:0000313" key="2">
    <source>
        <dbReference type="EMBL" id="EER62341.1"/>
    </source>
</evidence>
<dbReference type="Proteomes" id="UP000003856">
    <property type="component" value="Unassembled WGS sequence"/>
</dbReference>
<dbReference type="Pfam" id="PF13338">
    <property type="entry name" value="AbiEi_4"/>
    <property type="match status" value="1"/>
</dbReference>
<accession>C5SZE5</accession>
<dbReference type="InterPro" id="IPR025159">
    <property type="entry name" value="AbiEi_N"/>
</dbReference>
<dbReference type="PATRIC" id="fig|573060.9.peg.5157"/>
<proteinExistence type="predicted"/>
<evidence type="ECO:0000259" key="1">
    <source>
        <dbReference type="Pfam" id="PF13338"/>
    </source>
</evidence>
<comment type="caution">
    <text evidence="2">The sequence shown here is derived from an EMBL/GenBank/DDBJ whole genome shotgun (WGS) entry which is preliminary data.</text>
</comment>
<name>C5SZE5_ACIDE</name>
<feature type="domain" description="AbiEi antitoxin N-terminal" evidence="1">
    <location>
        <begin position="55"/>
        <end position="100"/>
    </location>
</feature>
<reference evidence="2 3" key="1">
    <citation type="submission" date="2009-05" db="EMBL/GenBank/DDBJ databases">
        <title>The draft genome of Acidovorax delafieldii 2AN.</title>
        <authorList>
            <consortium name="US DOE Joint Genome Institute (JGI-PGF)"/>
            <person name="Lucas S."/>
            <person name="Copeland A."/>
            <person name="Lapidus A."/>
            <person name="Glavina del Rio T."/>
            <person name="Tice H."/>
            <person name="Bruce D."/>
            <person name="Goodwin L."/>
            <person name="Pitluck S."/>
            <person name="Larimer F."/>
            <person name="Land M.L."/>
            <person name="Hauser L."/>
            <person name="Shelobolina E.S."/>
            <person name="Picardal F."/>
            <person name="Roden E."/>
            <person name="Emerson D."/>
        </authorList>
    </citation>
    <scope>NUCLEOTIDE SEQUENCE [LARGE SCALE GENOMIC DNA]</scope>
    <source>
        <strain evidence="2 3">2AN</strain>
    </source>
</reference>